<feature type="compositionally biased region" description="Pro residues" evidence="1">
    <location>
        <begin position="1"/>
        <end position="28"/>
    </location>
</feature>
<keyword evidence="4" id="KW-1185">Reference proteome</keyword>
<dbReference type="EMBL" id="VDGT01000002">
    <property type="protein sequence ID" value="TNM33501.1"/>
    <property type="molecule type" value="Genomic_DNA"/>
</dbReference>
<dbReference type="Proteomes" id="UP000311713">
    <property type="component" value="Unassembled WGS sequence"/>
</dbReference>
<organism evidence="3 4">
    <name type="scientific">Streptomyces sedi</name>
    <dbReference type="NCBI Taxonomy" id="555059"/>
    <lineage>
        <taxon>Bacteria</taxon>
        <taxon>Bacillati</taxon>
        <taxon>Actinomycetota</taxon>
        <taxon>Actinomycetes</taxon>
        <taxon>Kitasatosporales</taxon>
        <taxon>Streptomycetaceae</taxon>
        <taxon>Streptomyces</taxon>
    </lineage>
</organism>
<feature type="transmembrane region" description="Helical" evidence="2">
    <location>
        <begin position="142"/>
        <end position="163"/>
    </location>
</feature>
<protein>
    <submittedName>
        <fullName evidence="3">Uncharacterized protein</fullName>
    </submittedName>
</protein>
<evidence type="ECO:0000256" key="1">
    <source>
        <dbReference type="SAM" id="MobiDB-lite"/>
    </source>
</evidence>
<feature type="transmembrane region" description="Helical" evidence="2">
    <location>
        <begin position="89"/>
        <end position="121"/>
    </location>
</feature>
<keyword evidence="2" id="KW-0472">Membrane</keyword>
<proteinExistence type="predicted"/>
<accession>A0A5C4VCC0</accession>
<dbReference type="OrthoDB" id="3078176at2"/>
<keyword evidence="2" id="KW-1133">Transmembrane helix</keyword>
<feature type="compositionally biased region" description="Low complexity" evidence="1">
    <location>
        <begin position="547"/>
        <end position="556"/>
    </location>
</feature>
<keyword evidence="2" id="KW-0812">Transmembrane</keyword>
<feature type="region of interest" description="Disordered" evidence="1">
    <location>
        <begin position="547"/>
        <end position="569"/>
    </location>
</feature>
<name>A0A5C4VCC0_9ACTN</name>
<dbReference type="RefSeq" id="WP_139640653.1">
    <property type="nucleotide sequence ID" value="NZ_BAAAZS010000006.1"/>
</dbReference>
<evidence type="ECO:0000256" key="2">
    <source>
        <dbReference type="SAM" id="Phobius"/>
    </source>
</evidence>
<comment type="caution">
    <text evidence="3">The sequence shown here is derived from an EMBL/GenBank/DDBJ whole genome shotgun (WGS) entry which is preliminary data.</text>
</comment>
<evidence type="ECO:0000313" key="4">
    <source>
        <dbReference type="Proteomes" id="UP000311713"/>
    </source>
</evidence>
<dbReference type="AlphaFoldDB" id="A0A5C4VCC0"/>
<evidence type="ECO:0000313" key="3">
    <source>
        <dbReference type="EMBL" id="TNM33501.1"/>
    </source>
</evidence>
<reference evidence="3 4" key="1">
    <citation type="submission" date="2019-06" db="EMBL/GenBank/DDBJ databases">
        <title>Draft genome of Streptomyces sedi sp. JCM16909.</title>
        <authorList>
            <person name="Klykleung N."/>
            <person name="Tanasupawat S."/>
            <person name="Kudo T."/>
            <person name="Yuki M."/>
            <person name="Ohkuma M."/>
        </authorList>
    </citation>
    <scope>NUCLEOTIDE SEQUENCE [LARGE SCALE GENOMIC DNA]</scope>
    <source>
        <strain evidence="3 4">JCM 16909</strain>
    </source>
</reference>
<gene>
    <name evidence="3" type="ORF">FH715_03870</name>
</gene>
<sequence length="569" mass="62704">MGSAYVPPPNRPPPSAAPPRGAPPPRGLPPHASEASRLLCAGTYLDAGFRDKVIDELYRMEHRVVAPSLGFDAARVLAHALQARRMELFWSWCVLMLLLLGVVASGWWLVALVVPGLLLSFARRMRGTAADPPGRRRTFAFWLRWAGRLLLAYLLIATLYVGFGAADKGPFEPPPGADELSVPQAWLALASLLLMAVCVVRQQARYVEVLRGPLSPEHFPDAEIDPAEWAAEPRLRALKDRIRREQHAPLVMYHEAHPFCGAGVAHDTWVLAVELRPDPARERRPIGNGDVLASVRPFLEQLREVAEVSEREGQVVRDRLRQLRIDECVFLPAEGLDHRDDAPYDQRSFELHRAHAVEEGGEKRRHFLRIGVAGWEEELVVTVFVRVHTQGQMLMLEVAPHVLFPVRADFKDAHHEAYTFAHQNAFGKAVHIVTRMAGAPGEALVALGRRAVHAWRRMTGEFARGLPEGPAVSVRELAAEPAGSLFQSMDVDRYLKGVQDRIAYGVRAALAEAGYRTDEFAQKVVHISNGGVYIDSVAGSTFAVGGSARATTTSGGQPPPWRGPAPHGQ</sequence>
<feature type="region of interest" description="Disordered" evidence="1">
    <location>
        <begin position="1"/>
        <end position="31"/>
    </location>
</feature>
<feature type="transmembrane region" description="Helical" evidence="2">
    <location>
        <begin position="183"/>
        <end position="201"/>
    </location>
</feature>